<gene>
    <name evidence="8" type="ORF">RchiOBHm_Chr7g0238671</name>
</gene>
<keyword evidence="9" id="KW-1185">Reference proteome</keyword>
<evidence type="ECO:0000256" key="6">
    <source>
        <dbReference type="SAM" id="MobiDB-lite"/>
    </source>
</evidence>
<dbReference type="Gramene" id="PRQ21386">
    <property type="protein sequence ID" value="PRQ21386"/>
    <property type="gene ID" value="RchiOBHm_Chr7g0238671"/>
</dbReference>
<comment type="subcellular location">
    <subcellularLocation>
        <location evidence="1">Nucleus</location>
    </subcellularLocation>
</comment>
<dbReference type="InterPro" id="IPR016177">
    <property type="entry name" value="DNA-bd_dom_sf"/>
</dbReference>
<evidence type="ECO:0000259" key="7">
    <source>
        <dbReference type="Pfam" id="PF01429"/>
    </source>
</evidence>
<dbReference type="Pfam" id="PF01429">
    <property type="entry name" value="MBD"/>
    <property type="match status" value="1"/>
</dbReference>
<keyword evidence="2" id="KW-0805">Transcription regulation</keyword>
<keyword evidence="4" id="KW-0804">Transcription</keyword>
<dbReference type="SUPFAM" id="SSF54171">
    <property type="entry name" value="DNA-binding domain"/>
    <property type="match status" value="1"/>
</dbReference>
<evidence type="ECO:0000256" key="5">
    <source>
        <dbReference type="ARBA" id="ARBA00023242"/>
    </source>
</evidence>
<evidence type="ECO:0000256" key="2">
    <source>
        <dbReference type="ARBA" id="ARBA00023015"/>
    </source>
</evidence>
<evidence type="ECO:0000256" key="1">
    <source>
        <dbReference type="ARBA" id="ARBA00004123"/>
    </source>
</evidence>
<evidence type="ECO:0000256" key="4">
    <source>
        <dbReference type="ARBA" id="ARBA00023163"/>
    </source>
</evidence>
<dbReference type="GO" id="GO:0005634">
    <property type="term" value="C:nucleus"/>
    <property type="evidence" value="ECO:0007669"/>
    <property type="project" value="UniProtKB-SubCell"/>
</dbReference>
<dbReference type="EMBL" id="PDCK01000045">
    <property type="protein sequence ID" value="PRQ21386.1"/>
    <property type="molecule type" value="Genomic_DNA"/>
</dbReference>
<dbReference type="PANTHER" id="PTHR37701:SF13">
    <property type="entry name" value="C2H2-TYPE DOMAIN-CONTAINING PROTEIN"/>
    <property type="match status" value="1"/>
</dbReference>
<reference evidence="8 9" key="1">
    <citation type="journal article" date="2018" name="Nat. Genet.">
        <title>The Rosa genome provides new insights in the design of modern roses.</title>
        <authorList>
            <person name="Bendahmane M."/>
        </authorList>
    </citation>
    <scope>NUCLEOTIDE SEQUENCE [LARGE SCALE GENOMIC DNA]</scope>
    <source>
        <strain evidence="9">cv. Old Blush</strain>
    </source>
</reference>
<organism evidence="8 9">
    <name type="scientific">Rosa chinensis</name>
    <name type="common">China rose</name>
    <dbReference type="NCBI Taxonomy" id="74649"/>
    <lineage>
        <taxon>Eukaryota</taxon>
        <taxon>Viridiplantae</taxon>
        <taxon>Streptophyta</taxon>
        <taxon>Embryophyta</taxon>
        <taxon>Tracheophyta</taxon>
        <taxon>Spermatophyta</taxon>
        <taxon>Magnoliopsida</taxon>
        <taxon>eudicotyledons</taxon>
        <taxon>Gunneridae</taxon>
        <taxon>Pentapetalae</taxon>
        <taxon>rosids</taxon>
        <taxon>fabids</taxon>
        <taxon>Rosales</taxon>
        <taxon>Rosaceae</taxon>
        <taxon>Rosoideae</taxon>
        <taxon>Rosoideae incertae sedis</taxon>
        <taxon>Rosa</taxon>
    </lineage>
</organism>
<dbReference type="InterPro" id="IPR037472">
    <property type="entry name" value="MBD8"/>
</dbReference>
<feature type="domain" description="MBD" evidence="7">
    <location>
        <begin position="68"/>
        <end position="114"/>
    </location>
</feature>
<protein>
    <submittedName>
        <fullName evidence="8">Putative DNA-binding domain-containing protein</fullName>
    </submittedName>
</protein>
<keyword evidence="5" id="KW-0539">Nucleus</keyword>
<dbReference type="InterPro" id="IPR001739">
    <property type="entry name" value="Methyl_CpG_DNA-bd"/>
</dbReference>
<dbReference type="GO" id="GO:0003677">
    <property type="term" value="F:DNA binding"/>
    <property type="evidence" value="ECO:0007669"/>
    <property type="project" value="UniProtKB-KW"/>
</dbReference>
<evidence type="ECO:0000313" key="9">
    <source>
        <dbReference type="Proteomes" id="UP000238479"/>
    </source>
</evidence>
<name>A0A2P6PHH4_ROSCH</name>
<keyword evidence="3 8" id="KW-0238">DNA-binding</keyword>
<proteinExistence type="predicted"/>
<dbReference type="Proteomes" id="UP000238479">
    <property type="component" value="Chromosome 7"/>
</dbReference>
<feature type="compositionally biased region" description="Polar residues" evidence="6">
    <location>
        <begin position="626"/>
        <end position="644"/>
    </location>
</feature>
<feature type="region of interest" description="Disordered" evidence="6">
    <location>
        <begin position="623"/>
        <end position="644"/>
    </location>
</feature>
<dbReference type="OMA" id="GCHNQEG"/>
<comment type="caution">
    <text evidence="8">The sequence shown here is derived from an EMBL/GenBank/DDBJ whole genome shotgun (WGS) entry which is preliminary data.</text>
</comment>
<evidence type="ECO:0000313" key="8">
    <source>
        <dbReference type="EMBL" id="PRQ21386.1"/>
    </source>
</evidence>
<evidence type="ECO:0000256" key="3">
    <source>
        <dbReference type="ARBA" id="ARBA00023125"/>
    </source>
</evidence>
<accession>A0A2P6PHH4</accession>
<dbReference type="AlphaFoldDB" id="A0A2P6PHH4"/>
<dbReference type="PANTHER" id="PTHR37701">
    <property type="entry name" value="METHYL-CPG-BINDING DOMAIN-CONTAINING PROTEIN 8"/>
    <property type="match status" value="1"/>
</dbReference>
<sequence length="905" mass="98835">MVLVNVNDVVVDLDALANADSVFGEELRKRTEGLETEAQLLGFLEGLEGDWSSARKKRKIVQASELGDLLPKWWKIMLSLKRNGGHKWIVCRRFISPNGLEFVSCKEVSSYLHSYFGLGSQSNSVHTDGNIQVSNKMVLGDGMQHDTSFTYKDNNNGHELLRCSPMPITSMNSYVKSIEASGEVMGMRKKLDPVKNGRLGTSLKIQEPVEIDGEQTSDMIANYDLSSDFSLGKVNDIMAKYFGISNDESNSMSCEEQVMMADKTICFSDGLNDGVRVAISSVDVPKVEIDSASNDMGKEHGADNIDNHQSTSTVDDMKIDDVDNCRNGRSISGISESHIGPETVYNVDQQSTSEACSLVPSIVMESLHERGSDSGLYSTATDEKTCVVSNNFNNDSFPTFYEPRFDDIGLSGSNEKTFCFGSDHAMPDVDSMEISVRIRSTGSYSNVPPLDGHSCIINATNPSCTVEELLQDKRLASNAFNSFVNKQTPGNLNKGAIHTAEGHKVEHAKNYDNSELSVNFGSRATGTNADTTSCIDQERSSKGYSLASYANEHASVSENSFVCNGILEELKPDRGTSETDLVCPSEYQQGYNLVNHANNTSSRPIEVLKEEVKRSWNDEVLHPFGSSRSGQEANAMSSTVTSINSQGPSLVISGDNQSFATGSGIFSSSVLDDKLIRVPVNDLARPSGSEQTPGFVNNLNRIYSTTSWEQPKSEVAENSRNNEAINGFLNDSQPTADSISELRWRNGGQNVQQSALADNSSALMPSSVSYPNFDLLSSKGANGALSISEKFDNTSCLEGLKSSSLEQFEHDFLTAQATYQSKESNVLSYDETHESIEQGFNSSGWPEKEALPSVPNIESRREINSCVWCRNEFYHDVYGAGMQTGSVGFMCANCQGKFSGHVGFL</sequence>